<feature type="compositionally biased region" description="Basic and acidic residues" evidence="1">
    <location>
        <begin position="154"/>
        <end position="166"/>
    </location>
</feature>
<dbReference type="InterPro" id="IPR048297">
    <property type="entry name" value="DUF936_dom_pln"/>
</dbReference>
<dbReference type="GeneID" id="123425817"/>
<dbReference type="Gramene" id="HORVU.MOREX.r2.2HG0106830.1">
    <property type="protein sequence ID" value="HORVU.MOREX.r2.2HG0106830.1"/>
    <property type="gene ID" value="HORVU.MOREX.r2.2HG0106830"/>
</dbReference>
<evidence type="ECO:0000259" key="3">
    <source>
        <dbReference type="Pfam" id="PF21647"/>
    </source>
</evidence>
<accession>A0A8I6WZ74</accession>
<dbReference type="PANTHER" id="PTHR31928">
    <property type="entry name" value="EXPRESSED PROTEIN"/>
    <property type="match status" value="1"/>
</dbReference>
<dbReference type="RefSeq" id="XP_044965487.1">
    <property type="nucleotide sequence ID" value="XM_045109552.1"/>
</dbReference>
<evidence type="ECO:0000256" key="1">
    <source>
        <dbReference type="SAM" id="MobiDB-lite"/>
    </source>
</evidence>
<feature type="domain" description="DUF6857" evidence="3">
    <location>
        <begin position="348"/>
        <end position="648"/>
    </location>
</feature>
<evidence type="ECO:0000313" key="5">
    <source>
        <dbReference type="Proteomes" id="UP000011116"/>
    </source>
</evidence>
<dbReference type="PANTHER" id="PTHR31928:SF13">
    <property type="entry name" value="OS07G0588300 PROTEIN"/>
    <property type="match status" value="1"/>
</dbReference>
<dbReference type="Gramene" id="HORVU.MOREX.r3.2HG0129420.1">
    <property type="protein sequence ID" value="HORVU.MOREX.r3.2HG0129420.1"/>
    <property type="gene ID" value="HORVU.MOREX.r3.2HG0129420"/>
</dbReference>
<feature type="compositionally biased region" description="Polar residues" evidence="1">
    <location>
        <begin position="284"/>
        <end position="299"/>
    </location>
</feature>
<reference evidence="5" key="1">
    <citation type="journal article" date="2012" name="Nature">
        <title>A physical, genetic and functional sequence assembly of the barley genome.</title>
        <authorList>
            <consortium name="The International Barley Genome Sequencing Consortium"/>
            <person name="Mayer K.F."/>
            <person name="Waugh R."/>
            <person name="Brown J.W."/>
            <person name="Schulman A."/>
            <person name="Langridge P."/>
            <person name="Platzer M."/>
            <person name="Fincher G.B."/>
            <person name="Muehlbauer G.J."/>
            <person name="Sato K."/>
            <person name="Close T.J."/>
            <person name="Wise R.P."/>
            <person name="Stein N."/>
        </authorList>
    </citation>
    <scope>NUCLEOTIDE SEQUENCE [LARGE SCALE GENOMIC DNA]</scope>
    <source>
        <strain evidence="5">cv. Morex</strain>
    </source>
</reference>
<name>A0A8I6WZ74_HORVV</name>
<reference evidence="4" key="2">
    <citation type="submission" date="2020-10" db="EMBL/GenBank/DDBJ databases">
        <authorList>
            <person name="Scholz U."/>
            <person name="Mascher M."/>
            <person name="Fiebig A."/>
        </authorList>
    </citation>
    <scope>NUCLEOTIDE SEQUENCE [LARGE SCALE GENOMIC DNA]</scope>
    <source>
        <strain evidence="4">cv. Morex</strain>
    </source>
</reference>
<dbReference type="Pfam" id="PF21647">
    <property type="entry name" value="DUF6857"/>
    <property type="match status" value="1"/>
</dbReference>
<feature type="compositionally biased region" description="Acidic residues" evidence="1">
    <location>
        <begin position="244"/>
        <end position="253"/>
    </location>
</feature>
<gene>
    <name evidence="4" type="primary">LOC123425817</name>
</gene>
<protein>
    <submittedName>
        <fullName evidence="4">Uncharacterized protein</fullName>
    </submittedName>
</protein>
<evidence type="ECO:0000259" key="2">
    <source>
        <dbReference type="Pfam" id="PF06075"/>
    </source>
</evidence>
<feature type="compositionally biased region" description="Polar residues" evidence="1">
    <location>
        <begin position="323"/>
        <end position="343"/>
    </location>
</feature>
<proteinExistence type="predicted"/>
<dbReference type="InterPro" id="IPR010341">
    <property type="entry name" value="DUF936_pln"/>
</dbReference>
<evidence type="ECO:0000313" key="4">
    <source>
        <dbReference type="EnsemblPlants" id="HORVU.MOREX.r3.2HG0129420.1"/>
    </source>
</evidence>
<feature type="region of interest" description="Disordered" evidence="1">
    <location>
        <begin position="137"/>
        <end position="202"/>
    </location>
</feature>
<dbReference type="Pfam" id="PF06075">
    <property type="entry name" value="DUF936"/>
    <property type="match status" value="1"/>
</dbReference>
<sequence length="661" mass="72107">MAPPPASYPSSPHRPALRPGSLQRLLRPPDPSDTDDAPTPRSRSRARSNGRVLLQVTNITPALSGADPFSGHQGFYLRLSDSARSCYVSLHADHDDLILANGLHIGQVIEVDHLMPSVPAPVLRSFRVLPGRYPCIQHDSTDDDVDAAAGSARAEVKDKEVVSERPRPRRPSQTPPLPERKARQSGSPAPLGHGHRSRSVTNLPDACAAAAKPVRRSEGERRGADFLKKVRKISVASIDGNSSDVDDDDDESDVSSSLSTARRNWDFSGSIKYMRPVGPRRRSNSISPGKSGPNQSGRTNDPLESVRRKAEKAFKVLSKRSAHASSKTPRESSSAAGTPRSTGGTSGIRWCEDNVLWSSLSSSLMRHGKEAVKQRDMALQAVLDGLLEASTTEKLIKCLSTYSELQSDKDDDPKELIERFLRFSQELDHAIFVAQSQTRLRQAKSGGTNSTSSASAKAAMKAALDRKQSAISWVRAAIEADLSPLSSHARVTSESAKPSLSESKPVTPRLCCSKTKCNCNGKSSSRKAADASSHGSKLSAAMDLAVALRSECNRWFLKYIDKFLDDVENEAGYTTTCDSQVAGLLQQLKRVDDWLNHVVRHERMLPGPGDRSSRDCVFSEEEENDACERVRRKIYGALLRHVQHAAIALESMSNVATEEEN</sequence>
<keyword evidence="5" id="KW-1185">Reference proteome</keyword>
<feature type="domain" description="DUF936" evidence="2">
    <location>
        <begin position="17"/>
        <end position="138"/>
    </location>
</feature>
<feature type="region of interest" description="Disordered" evidence="1">
    <location>
        <begin position="1"/>
        <end position="49"/>
    </location>
</feature>
<feature type="region of interest" description="Disordered" evidence="1">
    <location>
        <begin position="239"/>
        <end position="346"/>
    </location>
</feature>
<dbReference type="EnsemblPlants" id="HORVU.MOREX.r3.2HG0129420.1">
    <property type="protein sequence ID" value="HORVU.MOREX.r3.2HG0129420.1"/>
    <property type="gene ID" value="HORVU.MOREX.r3.2HG0129420"/>
</dbReference>
<dbReference type="AlphaFoldDB" id="A0A8I6WZ74"/>
<organism evidence="4 5">
    <name type="scientific">Hordeum vulgare subsp. vulgare</name>
    <name type="common">Domesticated barley</name>
    <dbReference type="NCBI Taxonomy" id="112509"/>
    <lineage>
        <taxon>Eukaryota</taxon>
        <taxon>Viridiplantae</taxon>
        <taxon>Streptophyta</taxon>
        <taxon>Embryophyta</taxon>
        <taxon>Tracheophyta</taxon>
        <taxon>Spermatophyta</taxon>
        <taxon>Magnoliopsida</taxon>
        <taxon>Liliopsida</taxon>
        <taxon>Poales</taxon>
        <taxon>Poaceae</taxon>
        <taxon>BOP clade</taxon>
        <taxon>Pooideae</taxon>
        <taxon>Triticodae</taxon>
        <taxon>Triticeae</taxon>
        <taxon>Hordeinae</taxon>
        <taxon>Hordeum</taxon>
    </lineage>
</organism>
<dbReference type="InterPro" id="IPR049172">
    <property type="entry name" value="DUF6857_pln"/>
</dbReference>
<feature type="compositionally biased region" description="Basic and acidic residues" evidence="1">
    <location>
        <begin position="304"/>
        <end position="314"/>
    </location>
</feature>
<dbReference type="KEGG" id="hvg:123425817"/>
<dbReference type="OrthoDB" id="773154at2759"/>
<dbReference type="Proteomes" id="UP000011116">
    <property type="component" value="Chromosome 2H"/>
</dbReference>
<reference evidence="4" key="3">
    <citation type="submission" date="2022-01" db="UniProtKB">
        <authorList>
            <consortium name="EnsemblPlants"/>
        </authorList>
    </citation>
    <scope>IDENTIFICATION</scope>
    <source>
        <strain evidence="4">subsp. vulgare</strain>
    </source>
</reference>